<dbReference type="EMBL" id="JTDE01021665">
    <property type="protein sequence ID" value="KAF7232633.1"/>
    <property type="molecule type" value="Genomic_DNA"/>
</dbReference>
<evidence type="ECO:0000256" key="6">
    <source>
        <dbReference type="ARBA" id="ARBA00023242"/>
    </source>
</evidence>
<dbReference type="GO" id="GO:0043565">
    <property type="term" value="F:sequence-specific DNA binding"/>
    <property type="evidence" value="ECO:0007669"/>
    <property type="project" value="InterPro"/>
</dbReference>
<dbReference type="FunFam" id="1.10.10.10:FF:000027">
    <property type="entry name" value="Heat shock transcription factor 1"/>
    <property type="match status" value="1"/>
</dbReference>
<dbReference type="GO" id="GO:0003700">
    <property type="term" value="F:DNA-binding transcription factor activity"/>
    <property type="evidence" value="ECO:0007669"/>
    <property type="project" value="InterPro"/>
</dbReference>
<protein>
    <recommendedName>
        <fullName evidence="9">HSF-type DNA-binding domain-containing protein</fullName>
    </recommendedName>
</protein>
<dbReference type="InterPro" id="IPR036388">
    <property type="entry name" value="WH-like_DNA-bd_sf"/>
</dbReference>
<reference evidence="10" key="1">
    <citation type="submission" date="2019-07" db="EMBL/GenBank/DDBJ databases">
        <title>Annotation for the trematode Paragonimus miyazaki's.</title>
        <authorList>
            <person name="Choi Y.-J."/>
        </authorList>
    </citation>
    <scope>NUCLEOTIDE SEQUENCE</scope>
    <source>
        <strain evidence="10">Japan</strain>
    </source>
</reference>
<evidence type="ECO:0000313" key="11">
    <source>
        <dbReference type="Proteomes" id="UP000822476"/>
    </source>
</evidence>
<dbReference type="PRINTS" id="PR00056">
    <property type="entry name" value="HSFDOMAIN"/>
</dbReference>
<comment type="caution">
    <text evidence="10">The sequence shown here is derived from an EMBL/GenBank/DDBJ whole genome shotgun (WGS) entry which is preliminary data.</text>
</comment>
<organism evidence="10 11">
    <name type="scientific">Paragonimus skrjabini miyazakii</name>
    <dbReference type="NCBI Taxonomy" id="59628"/>
    <lineage>
        <taxon>Eukaryota</taxon>
        <taxon>Metazoa</taxon>
        <taxon>Spiralia</taxon>
        <taxon>Lophotrochozoa</taxon>
        <taxon>Platyhelminthes</taxon>
        <taxon>Trematoda</taxon>
        <taxon>Digenea</taxon>
        <taxon>Plagiorchiida</taxon>
        <taxon>Troglotremata</taxon>
        <taxon>Troglotrematidae</taxon>
        <taxon>Paragonimus</taxon>
    </lineage>
</organism>
<feature type="region of interest" description="Disordered" evidence="8">
    <location>
        <begin position="377"/>
        <end position="402"/>
    </location>
</feature>
<dbReference type="AlphaFoldDB" id="A0A8S9YBZ7"/>
<gene>
    <name evidence="10" type="ORF">EG68_07443</name>
</gene>
<evidence type="ECO:0000256" key="8">
    <source>
        <dbReference type="SAM" id="MobiDB-lite"/>
    </source>
</evidence>
<dbReference type="OrthoDB" id="60033at2759"/>
<dbReference type="InterPro" id="IPR000232">
    <property type="entry name" value="HSF_DNA-bd"/>
</dbReference>
<keyword evidence="6" id="KW-0539">Nucleus</keyword>
<evidence type="ECO:0000256" key="2">
    <source>
        <dbReference type="ARBA" id="ARBA00006403"/>
    </source>
</evidence>
<dbReference type="GO" id="GO:0005634">
    <property type="term" value="C:nucleus"/>
    <property type="evidence" value="ECO:0007669"/>
    <property type="project" value="UniProtKB-SubCell"/>
</dbReference>
<comment type="similarity">
    <text evidence="2 7">Belongs to the HSF family.</text>
</comment>
<feature type="domain" description="HSF-type DNA-binding" evidence="9">
    <location>
        <begin position="14"/>
        <end position="129"/>
    </location>
</feature>
<keyword evidence="5" id="KW-0804">Transcription</keyword>
<sequence length="895" mass="97360">MAIDLQNVDFGPPAVPAFLTKLRLLVDDEDTNDLIYWDPSGASFHICDGNRLAKEILPLFFKHNNLSSFIRQLNMCKRPHSVRLFSDGFRKVNRVDPSIVLKADMEDMEFRHPFFVRHRQHLMSKIQRKPPNHSYSSNFFNGRLFNNIGVGPFVNPVQSPLNQTASPSLGQRPVNSGDFMRLSGVVRTLRLNQEAMAQQMSLVQSENQLLYGELHELRERLEQQSQLIQTLFSFLSAFAKDRRAQNFRFPLKRKALPFASSNVLPTHSRSGLKLNLPQGYRLDDATAVFQPLNMSPSDDLDDTPYKLAKMDRSTTQSNQLVALTDAAASPFLTSTDCLTASPDRLEYPAASLTPTNPAKGDNQLRGVGKRVFATLHALTSDRSAPPTPPGANSPSERRSPGTMSHVIVCSQAQMEKLYSRKDVKPVVSERDLTMASLTQASGSSPASAIIPSTLEIPNVDHLTGSDTQLVDLNLSRCTTPVSLIQPDSVDICEFLANRDENESEISIDDLFLASGALDDPNFKMNEKASVPSSSADARDTSRSGRDSVDTDATDALHGENFDDEIPSAPDVIASANTPSSNSLKNALMDLESWPVGVSKVAGVVLPESSTKTKSKTNSFSHGAGRTSLIRESTPAPEPVSVSENDDLFGLPWEDQDLLLDCSNSQNGMGSSDGAVNDFNAGLLPIQKRATSRIQIIPQPDLPTFSPPHRRDSSSDHSLILGNEIIPAEAAVPFANVAPTNLVHLFQPTAKFTSVSTRSSLAQITSISTAAAKSSVSISPPVIIGRCQSRIPPTIAPRTTTTTIRPSTCLVSVVSSAPLTTTPTLVPQPVSLSVTPTVVPLIRQIQPISNNTSLASTQPTSPLIIEPSRRSTLRRIAPAIKSSSRITHREQNAAHK</sequence>
<dbReference type="SMART" id="SM00415">
    <property type="entry name" value="HSF"/>
    <property type="match status" value="1"/>
</dbReference>
<keyword evidence="11" id="KW-1185">Reference proteome</keyword>
<keyword evidence="3" id="KW-0805">Transcription regulation</keyword>
<dbReference type="PANTHER" id="PTHR10015">
    <property type="entry name" value="HEAT SHOCK TRANSCRIPTION FACTOR"/>
    <property type="match status" value="1"/>
</dbReference>
<evidence type="ECO:0000256" key="4">
    <source>
        <dbReference type="ARBA" id="ARBA00023125"/>
    </source>
</evidence>
<dbReference type="Pfam" id="PF00447">
    <property type="entry name" value="HSF_DNA-bind"/>
    <property type="match status" value="1"/>
</dbReference>
<evidence type="ECO:0000313" key="10">
    <source>
        <dbReference type="EMBL" id="KAF7232633.1"/>
    </source>
</evidence>
<keyword evidence="4" id="KW-0238">DNA-binding</keyword>
<evidence type="ECO:0000259" key="9">
    <source>
        <dbReference type="SMART" id="SM00415"/>
    </source>
</evidence>
<comment type="subcellular location">
    <subcellularLocation>
        <location evidence="1">Nucleus</location>
    </subcellularLocation>
</comment>
<proteinExistence type="inferred from homology"/>
<evidence type="ECO:0000256" key="7">
    <source>
        <dbReference type="RuleBase" id="RU004020"/>
    </source>
</evidence>
<dbReference type="SUPFAM" id="SSF46785">
    <property type="entry name" value="Winged helix' DNA-binding domain"/>
    <property type="match status" value="1"/>
</dbReference>
<dbReference type="Gene3D" id="1.10.10.10">
    <property type="entry name" value="Winged helix-like DNA-binding domain superfamily/Winged helix DNA-binding domain"/>
    <property type="match status" value="1"/>
</dbReference>
<name>A0A8S9YBZ7_9TREM</name>
<evidence type="ECO:0000256" key="5">
    <source>
        <dbReference type="ARBA" id="ARBA00023163"/>
    </source>
</evidence>
<dbReference type="Proteomes" id="UP000822476">
    <property type="component" value="Unassembled WGS sequence"/>
</dbReference>
<dbReference type="PANTHER" id="PTHR10015:SF427">
    <property type="entry name" value="HEAT SHOCK FACTOR PROTEIN"/>
    <property type="match status" value="1"/>
</dbReference>
<evidence type="ECO:0000256" key="1">
    <source>
        <dbReference type="ARBA" id="ARBA00004123"/>
    </source>
</evidence>
<evidence type="ECO:0000256" key="3">
    <source>
        <dbReference type="ARBA" id="ARBA00023015"/>
    </source>
</evidence>
<accession>A0A8S9YBZ7</accession>
<feature type="compositionally biased region" description="Basic and acidic residues" evidence="8">
    <location>
        <begin position="536"/>
        <end position="560"/>
    </location>
</feature>
<dbReference type="InterPro" id="IPR036390">
    <property type="entry name" value="WH_DNA-bd_sf"/>
</dbReference>
<feature type="region of interest" description="Disordered" evidence="8">
    <location>
        <begin position="523"/>
        <end position="579"/>
    </location>
</feature>